<feature type="compositionally biased region" description="Basic and acidic residues" evidence="1">
    <location>
        <begin position="125"/>
        <end position="146"/>
    </location>
</feature>
<keyword evidence="2" id="KW-0732">Signal</keyword>
<sequence length="169" mass="19230">MNVYIAIIYVSFINFVTAGDDIDYDTILTLIKQQTNDATERTTNLLNAVEKDESMETLPVIPGFYLQKPKELSSSLFKNPKKWPAGVLIDLGSENNSKYKGKSTRDDYLTAKILKAVKNLNKYRESHRYSESSEENVYTKETKNDGDVLQEIMDALNNNDNKDGGFKKK</sequence>
<feature type="region of interest" description="Disordered" evidence="1">
    <location>
        <begin position="125"/>
        <end position="169"/>
    </location>
</feature>
<feature type="signal peptide" evidence="2">
    <location>
        <begin position="1"/>
        <end position="18"/>
    </location>
</feature>
<proteinExistence type="predicted"/>
<dbReference type="EMBL" id="JACEFF010000403">
    <property type="protein sequence ID" value="KAH9638319.1"/>
    <property type="molecule type" value="Genomic_DNA"/>
</dbReference>
<gene>
    <name evidence="3" type="ORF">HF086_016306</name>
</gene>
<evidence type="ECO:0000313" key="4">
    <source>
        <dbReference type="Proteomes" id="UP000814243"/>
    </source>
</evidence>
<dbReference type="AlphaFoldDB" id="A0A922MKW4"/>
<evidence type="ECO:0000313" key="3">
    <source>
        <dbReference type="EMBL" id="KAH9638319.1"/>
    </source>
</evidence>
<feature type="chain" id="PRO_5037655920" evidence="2">
    <location>
        <begin position="19"/>
        <end position="169"/>
    </location>
</feature>
<reference evidence="3" key="1">
    <citation type="journal article" date="2021" name="G3 (Bethesda)">
        <title>Genome and transcriptome analysis of the beet armyworm Spodoptera exigua reveals targets for pest control. .</title>
        <authorList>
            <person name="Simon S."/>
            <person name="Breeschoten T."/>
            <person name="Jansen H.J."/>
            <person name="Dirks R.P."/>
            <person name="Schranz M.E."/>
            <person name="Ros V.I.D."/>
        </authorList>
    </citation>
    <scope>NUCLEOTIDE SEQUENCE</scope>
    <source>
        <strain evidence="3">TB_SE_WUR_2020</strain>
    </source>
</reference>
<accession>A0A922MKW4</accession>
<name>A0A922MKW4_SPOEX</name>
<comment type="caution">
    <text evidence="3">The sequence shown here is derived from an EMBL/GenBank/DDBJ whole genome shotgun (WGS) entry which is preliminary data.</text>
</comment>
<feature type="compositionally biased region" description="Basic and acidic residues" evidence="1">
    <location>
        <begin position="160"/>
        <end position="169"/>
    </location>
</feature>
<organism evidence="3 4">
    <name type="scientific">Spodoptera exigua</name>
    <name type="common">Beet armyworm</name>
    <name type="synonym">Noctua fulgens</name>
    <dbReference type="NCBI Taxonomy" id="7107"/>
    <lineage>
        <taxon>Eukaryota</taxon>
        <taxon>Metazoa</taxon>
        <taxon>Ecdysozoa</taxon>
        <taxon>Arthropoda</taxon>
        <taxon>Hexapoda</taxon>
        <taxon>Insecta</taxon>
        <taxon>Pterygota</taxon>
        <taxon>Neoptera</taxon>
        <taxon>Endopterygota</taxon>
        <taxon>Lepidoptera</taxon>
        <taxon>Glossata</taxon>
        <taxon>Ditrysia</taxon>
        <taxon>Noctuoidea</taxon>
        <taxon>Noctuidae</taxon>
        <taxon>Amphipyrinae</taxon>
        <taxon>Spodoptera</taxon>
    </lineage>
</organism>
<evidence type="ECO:0000256" key="1">
    <source>
        <dbReference type="SAM" id="MobiDB-lite"/>
    </source>
</evidence>
<dbReference type="Proteomes" id="UP000814243">
    <property type="component" value="Unassembled WGS sequence"/>
</dbReference>
<evidence type="ECO:0000256" key="2">
    <source>
        <dbReference type="SAM" id="SignalP"/>
    </source>
</evidence>
<protein>
    <submittedName>
        <fullName evidence="3">Uncharacterized protein</fullName>
    </submittedName>
</protein>